<accession>A0A382YUC0</accession>
<evidence type="ECO:0000313" key="2">
    <source>
        <dbReference type="EMBL" id="SVD86813.1"/>
    </source>
</evidence>
<dbReference type="GO" id="GO:0016836">
    <property type="term" value="F:hydro-lyase activity"/>
    <property type="evidence" value="ECO:0007669"/>
    <property type="project" value="InterPro"/>
</dbReference>
<sequence length="86" mass="8802">GEARLSDSASSALSHGGTCDVLAGITGGFLAQQINSYDAASVAVYMHAEAARQVSEVYGDAATLASDIVRALPEARKILDPPTPNI</sequence>
<dbReference type="InterPro" id="IPR000631">
    <property type="entry name" value="CARKD"/>
</dbReference>
<gene>
    <name evidence="2" type="ORF">METZ01_LOCUS439667</name>
</gene>
<dbReference type="Gene3D" id="3.40.1190.20">
    <property type="match status" value="1"/>
</dbReference>
<reference evidence="2" key="1">
    <citation type="submission" date="2018-05" db="EMBL/GenBank/DDBJ databases">
        <authorList>
            <person name="Lanie J.A."/>
            <person name="Ng W.-L."/>
            <person name="Kazmierczak K.M."/>
            <person name="Andrzejewski T.M."/>
            <person name="Davidsen T.M."/>
            <person name="Wayne K.J."/>
            <person name="Tettelin H."/>
            <person name="Glass J.I."/>
            <person name="Rusch D."/>
            <person name="Podicherti R."/>
            <person name="Tsui H.-C.T."/>
            <person name="Winkler M.E."/>
        </authorList>
    </citation>
    <scope>NUCLEOTIDE SEQUENCE</scope>
</reference>
<proteinExistence type="predicted"/>
<dbReference type="AlphaFoldDB" id="A0A382YUC0"/>
<dbReference type="PROSITE" id="PS51383">
    <property type="entry name" value="YJEF_C_3"/>
    <property type="match status" value="1"/>
</dbReference>
<dbReference type="EMBL" id="UINC01178579">
    <property type="protein sequence ID" value="SVD86813.1"/>
    <property type="molecule type" value="Genomic_DNA"/>
</dbReference>
<name>A0A382YUC0_9ZZZZ</name>
<feature type="non-terminal residue" evidence="2">
    <location>
        <position position="1"/>
    </location>
</feature>
<dbReference type="InterPro" id="IPR029056">
    <property type="entry name" value="Ribokinase-like"/>
</dbReference>
<organism evidence="2">
    <name type="scientific">marine metagenome</name>
    <dbReference type="NCBI Taxonomy" id="408172"/>
    <lineage>
        <taxon>unclassified sequences</taxon>
        <taxon>metagenomes</taxon>
        <taxon>ecological metagenomes</taxon>
    </lineage>
</organism>
<evidence type="ECO:0000259" key="1">
    <source>
        <dbReference type="PROSITE" id="PS51383"/>
    </source>
</evidence>
<dbReference type="Pfam" id="PF01256">
    <property type="entry name" value="Carb_kinase"/>
    <property type="match status" value="1"/>
</dbReference>
<feature type="domain" description="YjeF C-terminal" evidence="1">
    <location>
        <begin position="1"/>
        <end position="79"/>
    </location>
</feature>
<protein>
    <recommendedName>
        <fullName evidence="1">YjeF C-terminal domain-containing protein</fullName>
    </recommendedName>
</protein>
<dbReference type="SUPFAM" id="SSF53613">
    <property type="entry name" value="Ribokinase-like"/>
    <property type="match status" value="1"/>
</dbReference>